<feature type="domain" description="Phage tail collar" evidence="1">
    <location>
        <begin position="6"/>
        <end position="62"/>
    </location>
</feature>
<gene>
    <name evidence="2" type="ORF">O166_17610</name>
</gene>
<dbReference type="InterPro" id="IPR037053">
    <property type="entry name" value="Phage_tail_collar_dom_sf"/>
</dbReference>
<protein>
    <submittedName>
        <fullName evidence="2">Phage tail protein</fullName>
    </submittedName>
</protein>
<evidence type="ECO:0000313" key="2">
    <source>
        <dbReference type="EMBL" id="ERD99225.1"/>
    </source>
</evidence>
<comment type="caution">
    <text evidence="2">The sequence shown here is derived from an EMBL/GenBank/DDBJ whole genome shotgun (WGS) entry which is preliminary data.</text>
</comment>
<dbReference type="InterPro" id="IPR011083">
    <property type="entry name" value="Phage_tail_collar_dom"/>
</dbReference>
<evidence type="ECO:0000259" key="1">
    <source>
        <dbReference type="Pfam" id="PF07484"/>
    </source>
</evidence>
<dbReference type="SUPFAM" id="SSF88874">
    <property type="entry name" value="Receptor-binding domain of short tail fibre protein gp12"/>
    <property type="match status" value="1"/>
</dbReference>
<dbReference type="Gene3D" id="3.90.1340.10">
    <property type="entry name" value="Phage tail collar domain"/>
    <property type="match status" value="1"/>
</dbReference>
<evidence type="ECO:0000313" key="3">
    <source>
        <dbReference type="Proteomes" id="UP000016426"/>
    </source>
</evidence>
<dbReference type="RefSeq" id="WP_021479124.1">
    <property type="nucleotide sequence ID" value="NZ_AVPH01000296.1"/>
</dbReference>
<dbReference type="Pfam" id="PF07484">
    <property type="entry name" value="Collar"/>
    <property type="match status" value="1"/>
</dbReference>
<reference evidence="2 3" key="1">
    <citation type="journal article" date="2013" name="Genome Announc.">
        <title>Genome Sequence of the Pigment-Producing Bacterium Pseudogulbenkiania ferrooxidans, Isolated from Loktak Lake.</title>
        <authorList>
            <person name="Puranik S."/>
            <person name="Talkal R."/>
            <person name="Qureshi A."/>
            <person name="Khardenavis A."/>
            <person name="Kapley A."/>
            <person name="Purohit H.J."/>
        </authorList>
    </citation>
    <scope>NUCLEOTIDE SEQUENCE [LARGE SCALE GENOMIC DNA]</scope>
    <source>
        <strain evidence="2 3">EGD-HP2</strain>
    </source>
</reference>
<dbReference type="GeneID" id="97476969"/>
<keyword evidence="3" id="KW-1185">Reference proteome</keyword>
<name>A0ABP2XFR6_9NEIS</name>
<accession>A0ABP2XFR6</accession>
<dbReference type="Proteomes" id="UP000016426">
    <property type="component" value="Unassembled WGS sequence"/>
</dbReference>
<organism evidence="2 3">
    <name type="scientific">Pseudogulbenkiania ferrooxidans EGD-HP2</name>
    <dbReference type="NCBI Taxonomy" id="1388764"/>
    <lineage>
        <taxon>Bacteria</taxon>
        <taxon>Pseudomonadati</taxon>
        <taxon>Pseudomonadota</taxon>
        <taxon>Betaproteobacteria</taxon>
        <taxon>Neisseriales</taxon>
        <taxon>Chromobacteriaceae</taxon>
        <taxon>Pseudogulbenkiania</taxon>
    </lineage>
</organism>
<proteinExistence type="predicted"/>
<dbReference type="EMBL" id="AVPH01000296">
    <property type="protein sequence ID" value="ERD99225.1"/>
    <property type="molecule type" value="Genomic_DNA"/>
</dbReference>
<sequence length="195" mass="20111">MEAYIGSIIPFAFDYPPVDWAQCQGQTLQVSQNQALFAVIGNHYGGNGSTNFQLPNLCGRMPISIGPAQPTYNLPSYAIGNFGGQQTVALLTSNMPLHAHGTSAVSVSFQASTVANPNPPASSPSTNNPYLGASGGGTGLATIWNAQLESPVTVKGLGLSGNTDVAGGTTPVSVLNPFLALNFCIAVQGLFPTRQ</sequence>